<evidence type="ECO:0000313" key="2">
    <source>
        <dbReference type="Proteomes" id="UP000076587"/>
    </source>
</evidence>
<gene>
    <name evidence="1" type="ORF">N482_23045</name>
</gene>
<comment type="caution">
    <text evidence="1">The sequence shown here is derived from an EMBL/GenBank/DDBJ whole genome shotgun (WGS) entry which is preliminary data.</text>
</comment>
<dbReference type="PATRIC" id="fig|1365253.3.peg.456"/>
<evidence type="ECO:0000313" key="1">
    <source>
        <dbReference type="EMBL" id="KZN57926.1"/>
    </source>
</evidence>
<reference evidence="1 2" key="1">
    <citation type="submission" date="2013-07" db="EMBL/GenBank/DDBJ databases">
        <title>Comparative Genomic and Metabolomic Analysis of Twelve Strains of Pseudoalteromonas luteoviolacea.</title>
        <authorList>
            <person name="Vynne N.G."/>
            <person name="Mansson M."/>
            <person name="Gram L."/>
        </authorList>
    </citation>
    <scope>NUCLEOTIDE SEQUENCE [LARGE SCALE GENOMIC DNA]</scope>
    <source>
        <strain evidence="1 2">NCIMB 1942</strain>
    </source>
</reference>
<evidence type="ECO:0008006" key="3">
    <source>
        <dbReference type="Google" id="ProtNLM"/>
    </source>
</evidence>
<dbReference type="AlphaFoldDB" id="A0A167HB47"/>
<organism evidence="1 2">
    <name type="scientific">Pseudoalteromonas luteoviolacea NCIMB 1942</name>
    <dbReference type="NCBI Taxonomy" id="1365253"/>
    <lineage>
        <taxon>Bacteria</taxon>
        <taxon>Pseudomonadati</taxon>
        <taxon>Pseudomonadota</taxon>
        <taxon>Gammaproteobacteria</taxon>
        <taxon>Alteromonadales</taxon>
        <taxon>Pseudoalteromonadaceae</taxon>
        <taxon>Pseudoalteromonas</taxon>
    </lineage>
</organism>
<sequence length="98" mass="11129">MRKMRNLEQWRDIIKQQQASGLTIIEFCQQHALSKTSFYSAKKKLAASSENFVRATVTQHIQHTEQQAPILLMIGKIKISLPPTTSASYLSQLLDELA</sequence>
<proteinExistence type="predicted"/>
<dbReference type="NCBIfam" id="NF047593">
    <property type="entry name" value="IS66_ISAeme5_TnpA"/>
    <property type="match status" value="1"/>
</dbReference>
<dbReference type="OrthoDB" id="5769209at2"/>
<protein>
    <recommendedName>
        <fullName evidence="3">Transposase</fullName>
    </recommendedName>
</protein>
<dbReference type="RefSeq" id="WP_063375496.1">
    <property type="nucleotide sequence ID" value="NZ_AUXT01000021.1"/>
</dbReference>
<dbReference type="EMBL" id="AUXT01000021">
    <property type="protein sequence ID" value="KZN57926.1"/>
    <property type="molecule type" value="Genomic_DNA"/>
</dbReference>
<dbReference type="Proteomes" id="UP000076587">
    <property type="component" value="Unassembled WGS sequence"/>
</dbReference>
<accession>A0A167HB47</accession>
<name>A0A167HB47_9GAMM</name>